<evidence type="ECO:0000313" key="3">
    <source>
        <dbReference type="Proteomes" id="UP000748752"/>
    </source>
</evidence>
<accession>A0ABS1CK60</accession>
<organism evidence="2 3">
    <name type="scientific">Thiohalocapsa halophila</name>
    <dbReference type="NCBI Taxonomy" id="69359"/>
    <lineage>
        <taxon>Bacteria</taxon>
        <taxon>Pseudomonadati</taxon>
        <taxon>Pseudomonadota</taxon>
        <taxon>Gammaproteobacteria</taxon>
        <taxon>Chromatiales</taxon>
        <taxon>Chromatiaceae</taxon>
        <taxon>Thiohalocapsa</taxon>
    </lineage>
</organism>
<keyword evidence="1" id="KW-0732">Signal</keyword>
<reference evidence="2 3" key="1">
    <citation type="journal article" date="2020" name="Microorganisms">
        <title>Osmotic Adaptation and Compatible Solute Biosynthesis of Phototrophic Bacteria as Revealed from Genome Analyses.</title>
        <authorList>
            <person name="Imhoff J.F."/>
            <person name="Rahn T."/>
            <person name="Kunzel S."/>
            <person name="Keller A."/>
            <person name="Neulinger S.C."/>
        </authorList>
    </citation>
    <scope>NUCLEOTIDE SEQUENCE [LARGE SCALE GENOMIC DNA]</scope>
    <source>
        <strain evidence="2 3">DSM 6210</strain>
    </source>
</reference>
<gene>
    <name evidence="2" type="ORF">CKO31_15320</name>
</gene>
<proteinExistence type="predicted"/>
<feature type="signal peptide" evidence="1">
    <location>
        <begin position="1"/>
        <end position="19"/>
    </location>
</feature>
<evidence type="ECO:0000313" key="2">
    <source>
        <dbReference type="EMBL" id="MBK1632083.1"/>
    </source>
</evidence>
<feature type="chain" id="PRO_5045244299" evidence="1">
    <location>
        <begin position="20"/>
        <end position="138"/>
    </location>
</feature>
<keyword evidence="3" id="KW-1185">Reference proteome</keyword>
<name>A0ABS1CK60_9GAMM</name>
<dbReference type="EMBL" id="NRRV01000039">
    <property type="protein sequence ID" value="MBK1632083.1"/>
    <property type="molecule type" value="Genomic_DNA"/>
</dbReference>
<sequence>MLALLALTTGGLAATTAMAETITGKINGHGCAHGGHTCPADELDPHVAFEPDFVLQQADGEYYFLSNVPRSAKVRHVLEEARATGEVNDRYNTMVVDELQVKENGAYETVWTQKAQQAAFQRIYEDGWFVFSGEAPTQ</sequence>
<evidence type="ECO:0000256" key="1">
    <source>
        <dbReference type="SAM" id="SignalP"/>
    </source>
</evidence>
<comment type="caution">
    <text evidence="2">The sequence shown here is derived from an EMBL/GenBank/DDBJ whole genome shotgun (WGS) entry which is preliminary data.</text>
</comment>
<dbReference type="Proteomes" id="UP000748752">
    <property type="component" value="Unassembled WGS sequence"/>
</dbReference>
<protein>
    <submittedName>
        <fullName evidence="2">Uncharacterized protein</fullName>
    </submittedName>
</protein>